<evidence type="ECO:0000313" key="3">
    <source>
        <dbReference type="Proteomes" id="UP000319700"/>
    </source>
</evidence>
<comment type="caution">
    <text evidence="2">The sequence shown here is derived from an EMBL/GenBank/DDBJ whole genome shotgun (WGS) entry which is preliminary data.</text>
</comment>
<evidence type="ECO:0000259" key="1">
    <source>
        <dbReference type="Pfam" id="PF01339"/>
    </source>
</evidence>
<name>A0A502ECZ7_9FLAO</name>
<proteinExistence type="predicted"/>
<accession>A0A502ECZ7</accession>
<protein>
    <recommendedName>
        <fullName evidence="1">CheB-type methylesterase domain-containing protein</fullName>
    </recommendedName>
</protein>
<organism evidence="2 3">
    <name type="scientific">Flavobacterium pectinovorum</name>
    <dbReference type="NCBI Taxonomy" id="29533"/>
    <lineage>
        <taxon>Bacteria</taxon>
        <taxon>Pseudomonadati</taxon>
        <taxon>Bacteroidota</taxon>
        <taxon>Flavobacteriia</taxon>
        <taxon>Flavobacteriales</taxon>
        <taxon>Flavobacteriaceae</taxon>
        <taxon>Flavobacterium</taxon>
    </lineage>
</organism>
<reference evidence="2 3" key="1">
    <citation type="journal article" date="2019" name="Environ. Microbiol.">
        <title>Species interactions and distinct microbial communities in high Arctic permafrost affected cryosols are associated with the CH4 and CO2 gas fluxes.</title>
        <authorList>
            <person name="Altshuler I."/>
            <person name="Hamel J."/>
            <person name="Turney S."/>
            <person name="Magnuson E."/>
            <person name="Levesque R."/>
            <person name="Greer C."/>
            <person name="Whyte L.G."/>
        </authorList>
    </citation>
    <scope>NUCLEOTIDE SEQUENCE [LARGE SCALE GENOMIC DNA]</scope>
    <source>
        <strain evidence="2 3">42</strain>
    </source>
</reference>
<dbReference type="Pfam" id="PF01339">
    <property type="entry name" value="CheB_methylest"/>
    <property type="match status" value="1"/>
</dbReference>
<dbReference type="Proteomes" id="UP000319700">
    <property type="component" value="Unassembled WGS sequence"/>
</dbReference>
<keyword evidence="3" id="KW-1185">Reference proteome</keyword>
<dbReference type="GO" id="GO:0000156">
    <property type="term" value="F:phosphorelay response regulator activity"/>
    <property type="evidence" value="ECO:0007669"/>
    <property type="project" value="InterPro"/>
</dbReference>
<dbReference type="Gene3D" id="3.40.50.180">
    <property type="entry name" value="Methylesterase CheB, C-terminal domain"/>
    <property type="match status" value="1"/>
</dbReference>
<feature type="domain" description="CheB-type methylesterase" evidence="1">
    <location>
        <begin position="3"/>
        <end position="52"/>
    </location>
</feature>
<dbReference type="OrthoDB" id="649924at2"/>
<dbReference type="EMBL" id="RCZH01000018">
    <property type="protein sequence ID" value="TPG34842.1"/>
    <property type="molecule type" value="Genomic_DNA"/>
</dbReference>
<sequence>MTGIGASAGGLEAFRQFIETIPYDSEMAYVIVQHLHPLHDTMLTELLSRVTKGFCCIC</sequence>
<dbReference type="GO" id="GO:0005737">
    <property type="term" value="C:cytoplasm"/>
    <property type="evidence" value="ECO:0007669"/>
    <property type="project" value="InterPro"/>
</dbReference>
<dbReference type="GO" id="GO:0006935">
    <property type="term" value="P:chemotaxis"/>
    <property type="evidence" value="ECO:0007669"/>
    <property type="project" value="InterPro"/>
</dbReference>
<dbReference type="InterPro" id="IPR000673">
    <property type="entry name" value="Sig_transdc_resp-reg_Me-estase"/>
</dbReference>
<gene>
    <name evidence="2" type="ORF">EAH81_22475</name>
</gene>
<dbReference type="GO" id="GO:0008984">
    <property type="term" value="F:protein-glutamate methylesterase activity"/>
    <property type="evidence" value="ECO:0007669"/>
    <property type="project" value="InterPro"/>
</dbReference>
<dbReference type="AlphaFoldDB" id="A0A502ECZ7"/>
<dbReference type="InterPro" id="IPR035909">
    <property type="entry name" value="CheB_C"/>
</dbReference>
<dbReference type="SUPFAM" id="SSF52738">
    <property type="entry name" value="Methylesterase CheB, C-terminal domain"/>
    <property type="match status" value="1"/>
</dbReference>
<evidence type="ECO:0000313" key="2">
    <source>
        <dbReference type="EMBL" id="TPG34842.1"/>
    </source>
</evidence>